<name>A0A7S1KTX2_9EUKA</name>
<feature type="region of interest" description="Disordered" evidence="2">
    <location>
        <begin position="384"/>
        <end position="420"/>
    </location>
</feature>
<evidence type="ECO:0000313" key="3">
    <source>
        <dbReference type="EMBL" id="CAD9085914.1"/>
    </source>
</evidence>
<accession>A0A7S1KTX2</accession>
<organism evidence="3">
    <name type="scientific">Percolomonas cosmopolitus</name>
    <dbReference type="NCBI Taxonomy" id="63605"/>
    <lineage>
        <taxon>Eukaryota</taxon>
        <taxon>Discoba</taxon>
        <taxon>Heterolobosea</taxon>
        <taxon>Tetramitia</taxon>
        <taxon>Eutetramitia</taxon>
        <taxon>Percolomonadidae</taxon>
        <taxon>Percolomonas</taxon>
    </lineage>
</organism>
<feature type="coiled-coil region" evidence="1">
    <location>
        <begin position="599"/>
        <end position="651"/>
    </location>
</feature>
<gene>
    <name evidence="3" type="ORF">PCOS0759_LOCUS9168</name>
</gene>
<reference evidence="3" key="1">
    <citation type="submission" date="2021-01" db="EMBL/GenBank/DDBJ databases">
        <authorList>
            <person name="Corre E."/>
            <person name="Pelletier E."/>
            <person name="Niang G."/>
            <person name="Scheremetjew M."/>
            <person name="Finn R."/>
            <person name="Kale V."/>
            <person name="Holt S."/>
            <person name="Cochrane G."/>
            <person name="Meng A."/>
            <person name="Brown T."/>
            <person name="Cohen L."/>
        </authorList>
    </citation>
    <scope>NUCLEOTIDE SEQUENCE</scope>
    <source>
        <strain evidence="3">WS</strain>
    </source>
</reference>
<feature type="region of interest" description="Disordered" evidence="2">
    <location>
        <begin position="1351"/>
        <end position="1383"/>
    </location>
</feature>
<feature type="coiled-coil region" evidence="1">
    <location>
        <begin position="202"/>
        <end position="377"/>
    </location>
</feature>
<dbReference type="PANTHER" id="PTHR23159:SF31">
    <property type="entry name" value="CENTROSOME-ASSOCIATED PROTEIN CEP250 ISOFORM X1"/>
    <property type="match status" value="1"/>
</dbReference>
<feature type="compositionally biased region" description="Polar residues" evidence="2">
    <location>
        <begin position="161"/>
        <end position="173"/>
    </location>
</feature>
<feature type="compositionally biased region" description="Polar residues" evidence="2">
    <location>
        <begin position="409"/>
        <end position="420"/>
    </location>
</feature>
<evidence type="ECO:0000256" key="1">
    <source>
        <dbReference type="SAM" id="Coils"/>
    </source>
</evidence>
<keyword evidence="1" id="KW-0175">Coiled coil</keyword>
<dbReference type="EMBL" id="HBGD01011129">
    <property type="protein sequence ID" value="CAD9085914.1"/>
    <property type="molecule type" value="Transcribed_RNA"/>
</dbReference>
<sequence length="1383" mass="160094">MSSRRHSTQSTNSSMLSTNTEDDSSESRDDPRRLSTKQSTGNVHSAKFPYERMQKLPLDTSSDEFKKFLNLIDVDNFWRKKDINLVDDFMDSLEYVSRVKLTQRHLEKHPQDALKLFHVVQCLLEIRDTDALNAEDLEEDLSRERKENEKLKQDVDALQKEAQSLKNDSQSRQGKIHKRELEDKDSEIAEWRKRCYDKDVVISDINASLDEAKRRVREFEGKEVKMEQKIRRYKDEVSSLAAMEKKMRGRNAEDDSLINRLEDEVELLKTEREEMRTELEENTDRMLQLQNQLDDAKKEENSLKQTIRANQNEINERIRDTEERSKEVVELRETLENLQDQHEHELNALEDGFLADIERLQQQNQALLDELQAKSEMVASMHTQMQGKPPQPSVTRAPSHVENLRRGSQADSIESSTSEKMATFDDGSADLVRELQDENASLRGKVRALEDMIHDEESDKFEEKANIEDLLSDNLQQELEAIRPKKEHLEDELHLTQEAMRDMEREIIHLKQKIKAYEDGVSGLEIANRDIRYHKEQLVKREETIERHKKLLNVLLNNIEDLRWTILGLYKEHNTPKSKQIDVNKMNEDIERKILEELLRNERRRLNDSSKSLDALKREHDSDLRKLQGEINKLVEEVKHLSQQNSVLRADNDATQGKLHSATVHIEDLESQLAQPPPSIVPATPIPQVEVSMPLREPQPGQAPHSLIAKYDKLKSKFETVSDELARLRRDNMSDELETLRTKHDKALHEISVLHGSKSSLQQENASLKKELESTLGKMKHLSKEDKNHRQRMEQLLGEMSTVKREKDTLQQQLEKTMGLIRQFKEKPDDVREVIKPDNALVSRLEQQIRAAQAQLSTLRLNFDAEKQAHSSTKRMLLDVETKLSNLRREYEDLRHDNALSVQRADALKQQLENAQRELHLASSQGSGDANTGSTYQVTALRKGQKQIRDLMRQLDDAKDEIATLNGEVASLKEMQEGSKTREEEWKKIQERLAYYEQTLQSDQNNAKEQARTTMKQIIAGYNAIISQKEATIQKYTTELESMRREMLSDKRIHQDELDGYKRLLKNNDSKLLENLHANASSIENEPRKEPGPPEGMALEDVEEMMAEKNYMIYSLQEEVNGLRHELSDLKKRRGGQIQTYFATKKRLEEEVLRQEKEIAELTLSVRLHETQSLPFAGPSATDVINSPKKNSITSSSPLRASSGLAASGRMKKLKSQLETERENKQILQQKVNNLTTLLKKQQLQSTQKIEEEQMASSAKDLTRFVNKRTAELRKEASLLKKQVEQLNLELFERSQMIERLQDKHVRSVRDLKHLEDQLRSKSKSHSDLKKRHKYLEKEIYALRMKDTLGVGRSTGTDEFSDGQGSELGMSLGNRKGRRMAGA</sequence>
<protein>
    <submittedName>
        <fullName evidence="3">Uncharacterized protein</fullName>
    </submittedName>
</protein>
<feature type="compositionally biased region" description="Polar residues" evidence="2">
    <location>
        <begin position="1183"/>
        <end position="1200"/>
    </location>
</feature>
<feature type="compositionally biased region" description="Polar residues" evidence="2">
    <location>
        <begin position="8"/>
        <end position="19"/>
    </location>
</feature>
<feature type="coiled-coil region" evidence="1">
    <location>
        <begin position="1270"/>
        <end position="1332"/>
    </location>
</feature>
<feature type="region of interest" description="Disordered" evidence="2">
    <location>
        <begin position="1179"/>
        <end position="1212"/>
    </location>
</feature>
<feature type="coiled-coil region" evidence="1">
    <location>
        <begin position="432"/>
        <end position="520"/>
    </location>
</feature>
<proteinExistence type="predicted"/>
<feature type="region of interest" description="Disordered" evidence="2">
    <location>
        <begin position="1"/>
        <end position="48"/>
    </location>
</feature>
<evidence type="ECO:0000256" key="2">
    <source>
        <dbReference type="SAM" id="MobiDB-lite"/>
    </source>
</evidence>
<feature type="coiled-coil region" evidence="1">
    <location>
        <begin position="1113"/>
        <end position="1165"/>
    </location>
</feature>
<dbReference type="PANTHER" id="PTHR23159">
    <property type="entry name" value="CENTROSOMAL PROTEIN 2"/>
    <property type="match status" value="1"/>
</dbReference>
<feature type="coiled-coil region" evidence="1">
    <location>
        <begin position="711"/>
        <end position="975"/>
    </location>
</feature>
<feature type="region of interest" description="Disordered" evidence="2">
    <location>
        <begin position="161"/>
        <end position="180"/>
    </location>
</feature>